<name>A0A1E8PWH6_9MYCO</name>
<gene>
    <name evidence="1" type="ORF">BEL07_28430</name>
</gene>
<evidence type="ECO:0000313" key="2">
    <source>
        <dbReference type="Proteomes" id="UP000178953"/>
    </source>
</evidence>
<sequence>MAAICVGLVAYTGTTGGSSVGPDSATVSADSAVETVVAYLDALSRGDAAAALSYGKSQPVDSSLLTDDVLRTQIAAVPISDVQVVGESEGQEQGGGTAEVKLTANFGGASSVFTMGLTKVGDEWKVDHAFNELTIADHTAAVGTMSILGKNITQRQTLYIFPGSLELSTSSEYIDITFASPLPGQTPVTFRPKVEINDKGEAAALEAVANAYAKCEGSKLRAPPGCLTKIADPEVVEGTVLWGKPYLGAVAVTDFNDQRMFATVDGEVTIPISGQLRSGELFERTASDQLFESVDLKTAPPTLIG</sequence>
<comment type="caution">
    <text evidence="1">The sequence shown here is derived from an EMBL/GenBank/DDBJ whole genome shotgun (WGS) entry which is preliminary data.</text>
</comment>
<dbReference type="EMBL" id="MCHX01000133">
    <property type="protein sequence ID" value="OFJ50406.1"/>
    <property type="molecule type" value="Genomic_DNA"/>
</dbReference>
<dbReference type="Proteomes" id="UP000178953">
    <property type="component" value="Unassembled WGS sequence"/>
</dbReference>
<dbReference type="AlphaFoldDB" id="A0A1E8PWH6"/>
<protein>
    <submittedName>
        <fullName evidence="1">Uncharacterized protein</fullName>
    </submittedName>
</protein>
<accession>A0A1E8PWH6</accession>
<proteinExistence type="predicted"/>
<organism evidence="1 2">
    <name type="scientific">Mycolicibacterium grossiae</name>
    <dbReference type="NCBI Taxonomy" id="1552759"/>
    <lineage>
        <taxon>Bacteria</taxon>
        <taxon>Bacillati</taxon>
        <taxon>Actinomycetota</taxon>
        <taxon>Actinomycetes</taxon>
        <taxon>Mycobacteriales</taxon>
        <taxon>Mycobacteriaceae</taxon>
        <taxon>Mycolicibacterium</taxon>
    </lineage>
</organism>
<evidence type="ECO:0000313" key="1">
    <source>
        <dbReference type="EMBL" id="OFJ50406.1"/>
    </source>
</evidence>
<reference evidence="1 2" key="1">
    <citation type="submission" date="2016-09" db="EMBL/GenBank/DDBJ databases">
        <title>genome sequence of Mycobacterium sp. 739 SCH.</title>
        <authorList>
            <person name="Greninger A.L."/>
            <person name="Qin X."/>
            <person name="Jerome K."/>
            <person name="Vora S."/>
            <person name="Quinn K."/>
        </authorList>
    </citation>
    <scope>NUCLEOTIDE SEQUENCE [LARGE SCALE GENOMIC DNA]</scope>
    <source>
        <strain evidence="1 2">SCH</strain>
    </source>
</reference>
<dbReference type="RefSeq" id="WP_070356366.1">
    <property type="nucleotide sequence ID" value="NZ_MCHX01000133.1"/>
</dbReference>
<keyword evidence="2" id="KW-1185">Reference proteome</keyword>